<dbReference type="EMBL" id="VLTO01000007">
    <property type="protein sequence ID" value="KAA0176730.1"/>
    <property type="molecule type" value="Genomic_DNA"/>
</dbReference>
<dbReference type="GO" id="GO:0000166">
    <property type="term" value="F:nucleotide binding"/>
    <property type="evidence" value="ECO:0007669"/>
    <property type="project" value="UniProtKB-KW"/>
</dbReference>
<evidence type="ECO:0000259" key="4">
    <source>
        <dbReference type="PROSITE" id="PS51329"/>
    </source>
</evidence>
<proteinExistence type="inferred from homology"/>
<comment type="caution">
    <text evidence="5">The sequence shown here is derived from an EMBL/GenBank/DDBJ whole genome shotgun (WGS) entry which is preliminary data.</text>
</comment>
<keyword evidence="2" id="KW-0547">Nucleotide-binding</keyword>
<evidence type="ECO:0000313" key="8">
    <source>
        <dbReference type="Proteomes" id="UP000322899"/>
    </source>
</evidence>
<dbReference type="Proteomes" id="UP000322899">
    <property type="component" value="Unassembled WGS sequence"/>
</dbReference>
<dbReference type="Pfam" id="PF07986">
    <property type="entry name" value="TBCC"/>
    <property type="match status" value="1"/>
</dbReference>
<dbReference type="InterPro" id="IPR006599">
    <property type="entry name" value="CARP_motif"/>
</dbReference>
<dbReference type="AlphaFoldDB" id="A0A5A8DW91"/>
<feature type="region of interest" description="Disordered" evidence="3">
    <location>
        <begin position="243"/>
        <end position="265"/>
    </location>
</feature>
<dbReference type="GO" id="GO:0005096">
    <property type="term" value="F:GTPase activator activity"/>
    <property type="evidence" value="ECO:0007669"/>
    <property type="project" value="InterPro"/>
</dbReference>
<feature type="region of interest" description="Disordered" evidence="3">
    <location>
        <begin position="201"/>
        <end position="224"/>
    </location>
</feature>
<dbReference type="InterPro" id="IPR017901">
    <property type="entry name" value="C-CAP_CF_C-like"/>
</dbReference>
<dbReference type="SMART" id="SM00673">
    <property type="entry name" value="CARP"/>
    <property type="match status" value="2"/>
</dbReference>
<dbReference type="Gene3D" id="2.160.20.70">
    <property type="match status" value="1"/>
</dbReference>
<evidence type="ECO:0000313" key="6">
    <source>
        <dbReference type="EMBL" id="KAA0170623.1"/>
    </source>
</evidence>
<dbReference type="Proteomes" id="UP000325113">
    <property type="component" value="Unassembled WGS sequence"/>
</dbReference>
<evidence type="ECO:0000256" key="1">
    <source>
        <dbReference type="ARBA" id="ARBA00008848"/>
    </source>
</evidence>
<evidence type="ECO:0000313" key="7">
    <source>
        <dbReference type="EMBL" id="KAA0176730.1"/>
    </source>
</evidence>
<evidence type="ECO:0000256" key="2">
    <source>
        <dbReference type="ARBA" id="ARBA00022741"/>
    </source>
</evidence>
<dbReference type="InterPro" id="IPR016098">
    <property type="entry name" value="CAP/MinC_C"/>
</dbReference>
<dbReference type="PANTHER" id="PTHR15440:SF0">
    <property type="entry name" value="PROTEIN XRP2"/>
    <property type="match status" value="1"/>
</dbReference>
<name>A0A5A8DW91_CAFRO</name>
<protein>
    <recommendedName>
        <fullName evidence="4">C-CAP/cofactor C-like domain-containing protein</fullName>
    </recommendedName>
</protein>
<dbReference type="EMBL" id="VLTL01000012">
    <property type="protein sequence ID" value="KAA0170623.1"/>
    <property type="molecule type" value="Genomic_DNA"/>
</dbReference>
<evidence type="ECO:0000256" key="3">
    <source>
        <dbReference type="SAM" id="MobiDB-lite"/>
    </source>
</evidence>
<evidence type="ECO:0000313" key="5">
    <source>
        <dbReference type="EMBL" id="KAA0168847.1"/>
    </source>
</evidence>
<organism evidence="5 10">
    <name type="scientific">Cafeteria roenbergensis</name>
    <name type="common">Marine flagellate</name>
    <dbReference type="NCBI Taxonomy" id="33653"/>
    <lineage>
        <taxon>Eukaryota</taxon>
        <taxon>Sar</taxon>
        <taxon>Stramenopiles</taxon>
        <taxon>Bigyra</taxon>
        <taxon>Opalozoa</taxon>
        <taxon>Bicosoecida</taxon>
        <taxon>Cafeteriaceae</taxon>
        <taxon>Cafeteria</taxon>
    </lineage>
</organism>
<feature type="domain" description="C-CAP/cofactor C-like" evidence="4">
    <location>
        <begin position="23"/>
        <end position="174"/>
    </location>
</feature>
<reference evidence="8 9" key="1">
    <citation type="submission" date="2019-07" db="EMBL/GenBank/DDBJ databases">
        <title>Genomes of Cafeteria roenbergensis.</title>
        <authorList>
            <person name="Fischer M.G."/>
            <person name="Hackl T."/>
            <person name="Roman M."/>
        </authorList>
    </citation>
    <scope>NUCLEOTIDE SEQUENCE [LARGE SCALE GENOMIC DNA]</scope>
    <source>
        <strain evidence="5 10">Cflag</strain>
        <strain evidence="7 8">E4-10P</strain>
        <strain evidence="6 9">RCC970-E3</strain>
    </source>
</reference>
<feature type="compositionally biased region" description="Low complexity" evidence="3">
    <location>
        <begin position="201"/>
        <end position="215"/>
    </location>
</feature>
<accession>A0A5A8DW91</accession>
<dbReference type="GO" id="GO:1990075">
    <property type="term" value="C:periciliary membrane compartment"/>
    <property type="evidence" value="ECO:0007669"/>
    <property type="project" value="TreeGrafter"/>
</dbReference>
<feature type="region of interest" description="Disordered" evidence="3">
    <location>
        <begin position="298"/>
        <end position="322"/>
    </location>
</feature>
<dbReference type="InterPro" id="IPR039093">
    <property type="entry name" value="XRP2"/>
</dbReference>
<evidence type="ECO:0000313" key="9">
    <source>
        <dbReference type="Proteomes" id="UP000324907"/>
    </source>
</evidence>
<dbReference type="InterPro" id="IPR012945">
    <property type="entry name" value="Tubulin-bd_cofactor_C_dom"/>
</dbReference>
<gene>
    <name evidence="7" type="ORF">FNF27_02011</name>
    <name evidence="6" type="ORF">FNF28_01385</name>
    <name evidence="5" type="ORF">FNF31_00008</name>
</gene>
<dbReference type="EMBL" id="VLTM01000001">
    <property type="protein sequence ID" value="KAA0168847.1"/>
    <property type="molecule type" value="Genomic_DNA"/>
</dbReference>
<dbReference type="Proteomes" id="UP000324907">
    <property type="component" value="Unassembled WGS sequence"/>
</dbReference>
<feature type="region of interest" description="Disordered" evidence="3">
    <location>
        <begin position="1"/>
        <end position="24"/>
    </location>
</feature>
<dbReference type="GO" id="GO:0006892">
    <property type="term" value="P:post-Golgi vesicle-mediated transport"/>
    <property type="evidence" value="ECO:0007669"/>
    <property type="project" value="TreeGrafter"/>
</dbReference>
<comment type="similarity">
    <text evidence="1">Belongs to the TBCC family.</text>
</comment>
<evidence type="ECO:0000313" key="10">
    <source>
        <dbReference type="Proteomes" id="UP000325113"/>
    </source>
</evidence>
<sequence length="453" mass="46114">MGLCASSPSEGGAPGPFSPAAVPLPSTEGLRPEDFAIDDRTGELHVRRPGEVRGQAFRVRNCTNCTVLILDHSEQTILERLRGCRVLVGACESSVFLRECEDCDVVLYTKQLRTRDCKRVRIGLYSQTRPVIETSTHLSIGAARLHWFSHGAAMTAARLVPLSSRWSEVHDFTSGAQRAGAPHWSRMPLEEERTGLLGLALPATGPGASSGAAAPSQPPAVPSSLLEDEEIRVAWDGPGSPPGWAVAASDASVPPTAGMTGPRGHDRLLLLSGTAEDHDALPRRLFAAMAPPPATASAAAASAATGGSEGAAPSAASPLPSEPAAAGAAAAQLAGAFVVLRSRVLVVPAAAARSLAPAGACMAAFIKAAGAWPAVVTALHLRSAEGAGSAAELVRAAGCAVIAPSARADAAAEAAEAAGASSRGAAWCSPAGDAGGRAAQSVFLDWDAIENKR</sequence>
<dbReference type="PROSITE" id="PS51329">
    <property type="entry name" value="C_CAP_COFACTOR_C"/>
    <property type="match status" value="1"/>
</dbReference>
<dbReference type="PANTHER" id="PTHR15440">
    <property type="entry name" value="XRP2 PROTEIN"/>
    <property type="match status" value="1"/>
</dbReference>
<dbReference type="OrthoDB" id="194775at2759"/>
<dbReference type="GO" id="GO:0005929">
    <property type="term" value="C:cilium"/>
    <property type="evidence" value="ECO:0007669"/>
    <property type="project" value="TreeGrafter"/>
</dbReference>